<evidence type="ECO:0000313" key="2">
    <source>
        <dbReference type="EMBL" id="OOK77274.1"/>
    </source>
</evidence>
<dbReference type="Proteomes" id="UP000516380">
    <property type="component" value="Chromosome"/>
</dbReference>
<dbReference type="EMBL" id="MVBN01000003">
    <property type="protein sequence ID" value="OOK77274.1"/>
    <property type="molecule type" value="Genomic_DNA"/>
</dbReference>
<evidence type="ECO:0000313" key="3">
    <source>
        <dbReference type="Proteomes" id="UP000188532"/>
    </source>
</evidence>
<proteinExistence type="predicted"/>
<organism evidence="2 3">
    <name type="scientific">Mycobacterium kansasii</name>
    <dbReference type="NCBI Taxonomy" id="1768"/>
    <lineage>
        <taxon>Bacteria</taxon>
        <taxon>Bacillati</taxon>
        <taxon>Actinomycetota</taxon>
        <taxon>Actinomycetes</taxon>
        <taxon>Mycobacteriales</taxon>
        <taxon>Mycobacteriaceae</taxon>
        <taxon>Mycobacterium</taxon>
    </lineage>
</organism>
<protein>
    <submittedName>
        <fullName evidence="2">Uncharacterized protein</fullName>
    </submittedName>
</protein>
<sequence>MAIAVDTSSAAAAAIRVVAVAAAAFAALIVEPRLVRSEATAATIGEDAITYDM</sequence>
<dbReference type="AlphaFoldDB" id="A0A1V3XDG5"/>
<accession>A0A1V3XDG5</accession>
<dbReference type="Proteomes" id="UP000188532">
    <property type="component" value="Unassembled WGS sequence"/>
</dbReference>
<evidence type="ECO:0000313" key="1">
    <source>
        <dbReference type="EMBL" id="BCI88309.1"/>
    </source>
</evidence>
<name>A0A1V3XDG5_MYCKA</name>
<evidence type="ECO:0000313" key="4">
    <source>
        <dbReference type="Proteomes" id="UP000516380"/>
    </source>
</evidence>
<keyword evidence="4" id="KW-1185">Reference proteome</keyword>
<gene>
    <name evidence="2" type="ORF">BZL29_3771</name>
    <name evidence="1" type="ORF">NIIDMKKI_35150</name>
</gene>
<reference evidence="2 3" key="1">
    <citation type="submission" date="2017-02" db="EMBL/GenBank/DDBJ databases">
        <title>Complete genome sequences of Mycobacterium kansasii strains isolated from rhesus macaques.</title>
        <authorList>
            <person name="Panda A."/>
            <person name="Nagaraj S."/>
            <person name="Zhao X."/>
            <person name="Tettelin H."/>
            <person name="Detolla L.J."/>
        </authorList>
    </citation>
    <scope>NUCLEOTIDE SEQUENCE [LARGE SCALE GENOMIC DNA]</scope>
    <source>
        <strain evidence="2 3">11-3469</strain>
    </source>
</reference>
<reference evidence="1 4" key="2">
    <citation type="submission" date="2020-07" db="EMBL/GenBank/DDBJ databases">
        <title>Mycobacterium kansasii (former subtype) with zoonotic potential isolated from diseased indoor pet cat, Japan.</title>
        <authorList>
            <person name="Fukano H."/>
            <person name="Terazono T."/>
            <person name="Hoshino Y."/>
        </authorList>
    </citation>
    <scope>NUCLEOTIDE SEQUENCE [LARGE SCALE GENOMIC DNA]</scope>
    <source>
        <strain evidence="1 4">Kuro-I</strain>
    </source>
</reference>
<dbReference type="EMBL" id="AP023343">
    <property type="protein sequence ID" value="BCI88309.1"/>
    <property type="molecule type" value="Genomic_DNA"/>
</dbReference>